<dbReference type="SUPFAM" id="SSF51658">
    <property type="entry name" value="Xylose isomerase-like"/>
    <property type="match status" value="1"/>
</dbReference>
<dbReference type="InterPro" id="IPR036237">
    <property type="entry name" value="Xyl_isomerase-like_sf"/>
</dbReference>
<protein>
    <submittedName>
        <fullName evidence="3">Sugar phosphate isomerase/epimerase</fullName>
    </submittedName>
</protein>
<evidence type="ECO:0000256" key="1">
    <source>
        <dbReference type="ARBA" id="ARBA00023235"/>
    </source>
</evidence>
<feature type="domain" description="Xylose isomerase-like TIM barrel" evidence="2">
    <location>
        <begin position="54"/>
        <end position="264"/>
    </location>
</feature>
<dbReference type="InterPro" id="IPR050417">
    <property type="entry name" value="Sugar_Epim/Isomerase"/>
</dbReference>
<organism evidence="3 4">
    <name type="scientific">Terrihalobacillus insolitus</name>
    <dbReference type="NCBI Taxonomy" id="2950438"/>
    <lineage>
        <taxon>Bacteria</taxon>
        <taxon>Bacillati</taxon>
        <taxon>Bacillota</taxon>
        <taxon>Bacilli</taxon>
        <taxon>Bacillales</taxon>
        <taxon>Bacillaceae</taxon>
        <taxon>Terrihalobacillus</taxon>
    </lineage>
</organism>
<dbReference type="PANTHER" id="PTHR43489">
    <property type="entry name" value="ISOMERASE"/>
    <property type="match status" value="1"/>
</dbReference>
<dbReference type="PANTHER" id="PTHR43489:SF7">
    <property type="entry name" value="3-DEHYDRO-D-GULOSIDE 4-EPIMERASE-RELATED"/>
    <property type="match status" value="1"/>
</dbReference>
<reference evidence="3" key="1">
    <citation type="submission" date="2022-06" db="EMBL/GenBank/DDBJ databases">
        <title>Aquibacillus sp. a new bacterium isolated from soil saline samples.</title>
        <authorList>
            <person name="Galisteo C."/>
            <person name="De La Haba R."/>
            <person name="Sanchez-Porro C."/>
            <person name="Ventosa A."/>
        </authorList>
    </citation>
    <scope>NUCLEOTIDE SEQUENCE</scope>
    <source>
        <strain evidence="3">3ASR75-11</strain>
    </source>
</reference>
<sequence>MKKQNYQVVDEKIKKAFNKLKSEHPEKLKTRLNLSWSNWGFGLEPLEESVIRLKDARLEFIELHGNHYGEDLGYNVDKTKEVLKKYQMKVSGVCGMFSAENDLSSNHPAKRQAAISYIKRELNFTEQIGGDYLLVVPGAVGRPNAYDNTEFERSVATLRSLGDVFLQKKIKAAIEPIRAAEVSFIHTIADAKRYIKAINHSGIQHINGDLYHMQSEEEHIGNAILNSGNQLVNLHLADSNRGALGDGFMDIDTIIMALYLIGFNQEGRFVTPEPLGPGGDPYPAMNAVPDQTKLDHLVNQTIAYFREREQLLTEC</sequence>
<dbReference type="AlphaFoldDB" id="A0A9X3WVD5"/>
<gene>
    <name evidence="3" type="ORF">NC797_18020</name>
</gene>
<proteinExistence type="predicted"/>
<evidence type="ECO:0000313" key="4">
    <source>
        <dbReference type="Proteomes" id="UP001145050"/>
    </source>
</evidence>
<accession>A0A9X3WVD5</accession>
<dbReference type="GO" id="GO:0016853">
    <property type="term" value="F:isomerase activity"/>
    <property type="evidence" value="ECO:0007669"/>
    <property type="project" value="UniProtKB-KW"/>
</dbReference>
<evidence type="ECO:0000313" key="3">
    <source>
        <dbReference type="EMBL" id="MDC3426360.1"/>
    </source>
</evidence>
<comment type="caution">
    <text evidence="3">The sequence shown here is derived from an EMBL/GenBank/DDBJ whole genome shotgun (WGS) entry which is preliminary data.</text>
</comment>
<dbReference type="InterPro" id="IPR013022">
    <property type="entry name" value="Xyl_isomerase-like_TIM-brl"/>
</dbReference>
<keyword evidence="1 3" id="KW-0413">Isomerase</keyword>
<name>A0A9X3WVD5_9BACI</name>
<dbReference type="EMBL" id="JAMQKB010000049">
    <property type="protein sequence ID" value="MDC3426360.1"/>
    <property type="molecule type" value="Genomic_DNA"/>
</dbReference>
<dbReference type="Proteomes" id="UP001145050">
    <property type="component" value="Unassembled WGS sequence"/>
</dbReference>
<keyword evidence="4" id="KW-1185">Reference proteome</keyword>
<dbReference type="Gene3D" id="3.20.20.150">
    <property type="entry name" value="Divalent-metal-dependent TIM barrel enzymes"/>
    <property type="match status" value="1"/>
</dbReference>
<dbReference type="RefSeq" id="WP_272438186.1">
    <property type="nucleotide sequence ID" value="NZ_JAMQKB010000049.1"/>
</dbReference>
<dbReference type="Pfam" id="PF01261">
    <property type="entry name" value="AP_endonuc_2"/>
    <property type="match status" value="1"/>
</dbReference>
<evidence type="ECO:0000259" key="2">
    <source>
        <dbReference type="Pfam" id="PF01261"/>
    </source>
</evidence>